<dbReference type="STRING" id="50376.A0A517L1J9"/>
<dbReference type="InterPro" id="IPR011333">
    <property type="entry name" value="SKP1/BTB/POZ_sf"/>
</dbReference>
<evidence type="ECO:0000313" key="2">
    <source>
        <dbReference type="EMBL" id="QDS69511.1"/>
    </source>
</evidence>
<proteinExistence type="predicted"/>
<dbReference type="PROSITE" id="PS50097">
    <property type="entry name" value="BTB"/>
    <property type="match status" value="1"/>
</dbReference>
<dbReference type="PANTHER" id="PTHR47843">
    <property type="entry name" value="BTB DOMAIN-CONTAINING PROTEIN-RELATED"/>
    <property type="match status" value="1"/>
</dbReference>
<dbReference type="CDD" id="cd18186">
    <property type="entry name" value="BTB_POZ_ZBTB_KLHL-like"/>
    <property type="match status" value="1"/>
</dbReference>
<reference evidence="2 3" key="1">
    <citation type="submission" date="2019-07" db="EMBL/GenBank/DDBJ databases">
        <title>Finished genome of Venturia effusa.</title>
        <authorList>
            <person name="Young C.A."/>
            <person name="Cox M.P."/>
            <person name="Ganley A.R.D."/>
            <person name="David W.J."/>
        </authorList>
    </citation>
    <scope>NUCLEOTIDE SEQUENCE [LARGE SCALE GENOMIC DNA]</scope>
    <source>
        <strain evidence="3">albino</strain>
    </source>
</reference>
<dbReference type="OrthoDB" id="6359816at2759"/>
<name>A0A517L1J9_9PEZI</name>
<dbReference type="SUPFAM" id="SSF54695">
    <property type="entry name" value="POZ domain"/>
    <property type="match status" value="1"/>
</dbReference>
<dbReference type="SMART" id="SM00225">
    <property type="entry name" value="BTB"/>
    <property type="match status" value="1"/>
</dbReference>
<dbReference type="PANTHER" id="PTHR47843:SF5">
    <property type="entry name" value="BTB_POZ DOMAIN PROTEIN"/>
    <property type="match status" value="1"/>
</dbReference>
<feature type="domain" description="BTB" evidence="1">
    <location>
        <begin position="28"/>
        <end position="104"/>
    </location>
</feature>
<dbReference type="Gene3D" id="3.30.710.10">
    <property type="entry name" value="Potassium Channel Kv1.1, Chain A"/>
    <property type="match status" value="1"/>
</dbReference>
<protein>
    <recommendedName>
        <fullName evidence="1">BTB domain-containing protein</fullName>
    </recommendedName>
</protein>
<keyword evidence="3" id="KW-1185">Reference proteome</keyword>
<organism evidence="2 3">
    <name type="scientific">Venturia effusa</name>
    <dbReference type="NCBI Taxonomy" id="50376"/>
    <lineage>
        <taxon>Eukaryota</taxon>
        <taxon>Fungi</taxon>
        <taxon>Dikarya</taxon>
        <taxon>Ascomycota</taxon>
        <taxon>Pezizomycotina</taxon>
        <taxon>Dothideomycetes</taxon>
        <taxon>Pleosporomycetidae</taxon>
        <taxon>Venturiales</taxon>
        <taxon>Venturiaceae</taxon>
        <taxon>Venturia</taxon>
    </lineage>
</organism>
<evidence type="ECO:0000313" key="3">
    <source>
        <dbReference type="Proteomes" id="UP000316270"/>
    </source>
</evidence>
<dbReference type="InterPro" id="IPR000210">
    <property type="entry name" value="BTB/POZ_dom"/>
</dbReference>
<dbReference type="Pfam" id="PF00651">
    <property type="entry name" value="BTB"/>
    <property type="match status" value="1"/>
</dbReference>
<dbReference type="AlphaFoldDB" id="A0A517L1J9"/>
<dbReference type="EMBL" id="CP042187">
    <property type="protein sequence ID" value="QDS69511.1"/>
    <property type="molecule type" value="Genomic_DNA"/>
</dbReference>
<gene>
    <name evidence="2" type="ORF">FKW77_007295</name>
</gene>
<dbReference type="Proteomes" id="UP000316270">
    <property type="component" value="Chromosome 3"/>
</dbReference>
<accession>A0A517L1J9</accession>
<sequence>MATDLAVNDPAATLKGGIARLLDSDEFSDLTLICKGKQFKAHKAVICQQSRFFYNACKKNTFKVGQRARGSAGINLFQESENGVIDLSHDDPDAVEAMYRYFYTCDYSELAKDSPNAMLLHARVYCLAHKYEIESLKLTAVELFEDTAKVETISAETLTPIVKEIYDNTDDHDKLLRPAAVNIAIENRFAIFKNGGGEFAIMMREAGEFGKDVFQAMSTEYLITYKCPNQGYQFRIDDRAGLGTYRHNPVCPSCHVQHLIKEDPEIEAKLKFVDQTCSNCSKLLECVQHNSKGYIYSFWCAWCNGVKPFRLT</sequence>
<evidence type="ECO:0000259" key="1">
    <source>
        <dbReference type="PROSITE" id="PS50097"/>
    </source>
</evidence>